<evidence type="ECO:0000313" key="20">
    <source>
        <dbReference type="Proteomes" id="UP000484885"/>
    </source>
</evidence>
<keyword evidence="5 9" id="KW-0560">Oxidoreductase</keyword>
<dbReference type="PIRSF" id="PIRSF000445">
    <property type="entry name" value="4pyrrol_synth_GluRdtase"/>
    <property type="match status" value="1"/>
</dbReference>
<keyword evidence="6 9" id="KW-0627">Porphyrin biosynthesis</keyword>
<feature type="binding site" evidence="9 11">
    <location>
        <begin position="112"/>
        <end position="114"/>
    </location>
    <ligand>
        <name>substrate</name>
    </ligand>
</feature>
<dbReference type="SUPFAM" id="SSF69075">
    <property type="entry name" value="Glutamyl tRNA-reductase dimerization domain"/>
    <property type="match status" value="1"/>
</dbReference>
<dbReference type="HAMAP" id="MF_00087">
    <property type="entry name" value="Glu_tRNA_reductase"/>
    <property type="match status" value="1"/>
</dbReference>
<evidence type="ECO:0000256" key="8">
    <source>
        <dbReference type="ARBA" id="ARBA00068659"/>
    </source>
</evidence>
<gene>
    <name evidence="9" type="primary">hemA</name>
    <name evidence="19" type="ORF">G3I74_02440</name>
</gene>
<dbReference type="PANTHER" id="PTHR43013">
    <property type="entry name" value="GLUTAMYL-TRNA REDUCTASE"/>
    <property type="match status" value="1"/>
</dbReference>
<dbReference type="AlphaFoldDB" id="A0A845VBA9"/>
<dbReference type="Proteomes" id="UP000484885">
    <property type="component" value="Unassembled WGS sequence"/>
</dbReference>
<evidence type="ECO:0000256" key="3">
    <source>
        <dbReference type="ARBA" id="ARBA00012970"/>
    </source>
</evidence>
<dbReference type="InterPro" id="IPR036291">
    <property type="entry name" value="NAD(P)-bd_dom_sf"/>
</dbReference>
<evidence type="ECO:0000259" key="16">
    <source>
        <dbReference type="Pfam" id="PF00745"/>
    </source>
</evidence>
<evidence type="ECO:0000259" key="18">
    <source>
        <dbReference type="Pfam" id="PF05201"/>
    </source>
</evidence>
<dbReference type="UniPathway" id="UPA00251">
    <property type="reaction ID" value="UER00316"/>
</dbReference>
<dbReference type="Pfam" id="PF05201">
    <property type="entry name" value="GlutR_N"/>
    <property type="match status" value="1"/>
</dbReference>
<protein>
    <recommendedName>
        <fullName evidence="8 9">Glutamyl-tRNA reductase</fullName>
        <shortName evidence="9">GluTR</shortName>
        <ecNumber evidence="3 9">1.2.1.70</ecNumber>
    </recommendedName>
</protein>
<dbReference type="PROSITE" id="PS00747">
    <property type="entry name" value="GLUTR"/>
    <property type="match status" value="1"/>
</dbReference>
<sequence length="417" mass="46656">MSLSVVGISHHTAPIAIRERLAFPADSLPDALRSLAATPEISGCAIVSTCNRTEIFTSSERPSTRLITDWLHAWHKLDPGQYQEHLYHLEHSAGIFHLMKVVCGADSMVVGEPQIAGQVKQAWQLARDTDTLDSKLDRMFQHAFAGSKRVRSETGIGQNPVTLPFAAMRLARQIFGSLDRLRILLVGAGEMIEDCAVHFGDSGIRGMSIANRSIERAQTLAERFEAQPFTLDDLPRLLPEHDMVLACTGAKEPILTRPMIKKALASRRHRPMFALDLSVPRNIDPSASDLGDLFLYTIDDLHAIVESGHKQRVAALQKAMEIIESEVTTFERWLRLQNTSATLKELRQRAQQERDELLEQAIQDLAAGKEAEAVIRRMGHKLVNRLLHGPSIRLRQAAESDDETLLEAARFYFLDRD</sequence>
<feature type="binding site" evidence="9 11">
    <location>
        <begin position="49"/>
        <end position="52"/>
    </location>
    <ligand>
        <name>substrate</name>
    </ligand>
</feature>
<evidence type="ECO:0000256" key="2">
    <source>
        <dbReference type="ARBA" id="ARBA00005916"/>
    </source>
</evidence>
<feature type="active site" description="Nucleophile" evidence="9 10">
    <location>
        <position position="50"/>
    </location>
</feature>
<name>A0A845VBA9_9GAMM</name>
<comment type="similarity">
    <text evidence="2 9 14">Belongs to the glutamyl-tRNA reductase family.</text>
</comment>
<dbReference type="SUPFAM" id="SSF69742">
    <property type="entry name" value="Glutamyl tRNA-reductase catalytic, N-terminal domain"/>
    <property type="match status" value="1"/>
</dbReference>
<evidence type="ECO:0000256" key="15">
    <source>
        <dbReference type="SAM" id="Coils"/>
    </source>
</evidence>
<dbReference type="FunFam" id="3.30.460.30:FF:000001">
    <property type="entry name" value="Glutamyl-tRNA reductase"/>
    <property type="match status" value="1"/>
</dbReference>
<feature type="site" description="Important for activity" evidence="9 13">
    <location>
        <position position="97"/>
    </location>
</feature>
<dbReference type="InterPro" id="IPR015895">
    <property type="entry name" value="4pyrrol_synth_GluRdtase_N"/>
</dbReference>
<feature type="binding site" evidence="9 11">
    <location>
        <position position="107"/>
    </location>
    <ligand>
        <name>substrate</name>
    </ligand>
</feature>
<comment type="function">
    <text evidence="9">Catalyzes the NADPH-dependent reduction of glutamyl-tRNA(Glu) to glutamate 1-semialdehyde (GSA).</text>
</comment>
<dbReference type="EC" id="1.2.1.70" evidence="3 9"/>
<dbReference type="PANTHER" id="PTHR43013:SF1">
    <property type="entry name" value="GLUTAMYL-TRNA REDUCTASE"/>
    <property type="match status" value="1"/>
</dbReference>
<dbReference type="Pfam" id="PF00745">
    <property type="entry name" value="GlutR_dimer"/>
    <property type="match status" value="1"/>
</dbReference>
<evidence type="ECO:0000256" key="6">
    <source>
        <dbReference type="ARBA" id="ARBA00023244"/>
    </source>
</evidence>
<dbReference type="SUPFAM" id="SSF51735">
    <property type="entry name" value="NAD(P)-binding Rossmann-fold domains"/>
    <property type="match status" value="1"/>
</dbReference>
<comment type="domain">
    <text evidence="9">Possesses an unusual extended V-shaped dimeric structure with each monomer consisting of three distinct domains arranged along a curved 'spinal' alpha-helix. The N-terminal catalytic domain specifically recognizes the glutamate moiety of the substrate. The second domain is the NADPH-binding domain, and the third C-terminal domain is responsible for dimerization.</text>
</comment>
<dbReference type="InterPro" id="IPR036453">
    <property type="entry name" value="GluRdtase_dimer_dom_sf"/>
</dbReference>
<dbReference type="CDD" id="cd05213">
    <property type="entry name" value="NAD_bind_Glutamyl_tRNA_reduct"/>
    <property type="match status" value="1"/>
</dbReference>
<comment type="miscellaneous">
    <text evidence="9">During catalysis, the active site Cys acts as a nucleophile attacking the alpha-carbonyl group of tRNA-bound glutamate with the formation of a thioester intermediate between enzyme and glutamate, and the concomitant release of tRNA(Glu). The thioester intermediate is finally reduced by direct hydride transfer from NADPH, to form the product GSA.</text>
</comment>
<dbReference type="Pfam" id="PF01488">
    <property type="entry name" value="Shikimate_DH"/>
    <property type="match status" value="1"/>
</dbReference>
<dbReference type="Gene3D" id="3.40.50.720">
    <property type="entry name" value="NAD(P)-binding Rossmann-like Domain"/>
    <property type="match status" value="1"/>
</dbReference>
<feature type="domain" description="Tetrapyrrole biosynthesis glutamyl-tRNA reductase dimerisation" evidence="16">
    <location>
        <begin position="318"/>
        <end position="413"/>
    </location>
</feature>
<dbReference type="GO" id="GO:0008883">
    <property type="term" value="F:glutamyl-tRNA reductase activity"/>
    <property type="evidence" value="ECO:0007669"/>
    <property type="project" value="UniProtKB-UniRule"/>
</dbReference>
<evidence type="ECO:0000256" key="12">
    <source>
        <dbReference type="PIRSR" id="PIRSR000445-3"/>
    </source>
</evidence>
<dbReference type="InterPro" id="IPR036343">
    <property type="entry name" value="GluRdtase_N_sf"/>
</dbReference>
<feature type="binding site" evidence="9 11">
    <location>
        <position position="118"/>
    </location>
    <ligand>
        <name>substrate</name>
    </ligand>
</feature>
<evidence type="ECO:0000256" key="11">
    <source>
        <dbReference type="PIRSR" id="PIRSR000445-2"/>
    </source>
</evidence>
<dbReference type="InterPro" id="IPR000343">
    <property type="entry name" value="4pyrrol_synth_GluRdtase"/>
</dbReference>
<evidence type="ECO:0000256" key="14">
    <source>
        <dbReference type="RuleBase" id="RU000584"/>
    </source>
</evidence>
<dbReference type="GO" id="GO:0050661">
    <property type="term" value="F:NADP binding"/>
    <property type="evidence" value="ECO:0007669"/>
    <property type="project" value="InterPro"/>
</dbReference>
<feature type="domain" description="Quinate/shikimate 5-dehydrogenase/glutamyl-tRNA reductase" evidence="17">
    <location>
        <begin position="170"/>
        <end position="304"/>
    </location>
</feature>
<evidence type="ECO:0000259" key="17">
    <source>
        <dbReference type="Pfam" id="PF01488"/>
    </source>
</evidence>
<dbReference type="InterPro" id="IPR006151">
    <property type="entry name" value="Shikm_DH/Glu-tRNA_Rdtase"/>
</dbReference>
<comment type="caution">
    <text evidence="19">The sequence shown here is derived from an EMBL/GenBank/DDBJ whole genome shotgun (WGS) entry which is preliminary data.</text>
</comment>
<evidence type="ECO:0000313" key="19">
    <source>
        <dbReference type="EMBL" id="NDY94589.1"/>
    </source>
</evidence>
<evidence type="ECO:0000256" key="7">
    <source>
        <dbReference type="ARBA" id="ARBA00047464"/>
    </source>
</evidence>
<proteinExistence type="inferred from homology"/>
<feature type="coiled-coil region" evidence="15">
    <location>
        <begin position="336"/>
        <end position="363"/>
    </location>
</feature>
<evidence type="ECO:0000256" key="13">
    <source>
        <dbReference type="PIRSR" id="PIRSR000445-4"/>
    </source>
</evidence>
<evidence type="ECO:0000256" key="1">
    <source>
        <dbReference type="ARBA" id="ARBA00005059"/>
    </source>
</evidence>
<organism evidence="19 20">
    <name type="scientific">Wenzhouxiangella limi</name>
    <dbReference type="NCBI Taxonomy" id="2707351"/>
    <lineage>
        <taxon>Bacteria</taxon>
        <taxon>Pseudomonadati</taxon>
        <taxon>Pseudomonadota</taxon>
        <taxon>Gammaproteobacteria</taxon>
        <taxon>Chromatiales</taxon>
        <taxon>Wenzhouxiangellaceae</taxon>
        <taxon>Wenzhouxiangella</taxon>
    </lineage>
</organism>
<comment type="pathway">
    <text evidence="1 9 14">Porphyrin-containing compound metabolism; protoporphyrin-IX biosynthesis; 5-aminolevulinate from L-glutamyl-tRNA(Glu): step 1/2.</text>
</comment>
<keyword evidence="4 9" id="KW-0521">NADP</keyword>
<comment type="subunit">
    <text evidence="9">Homodimer.</text>
</comment>
<evidence type="ECO:0000256" key="9">
    <source>
        <dbReference type="HAMAP-Rule" id="MF_00087"/>
    </source>
</evidence>
<feature type="domain" description="Glutamyl-tRNA reductase N-terminal" evidence="18">
    <location>
        <begin position="6"/>
        <end position="154"/>
    </location>
</feature>
<dbReference type="RefSeq" id="WP_164209947.1">
    <property type="nucleotide sequence ID" value="NZ_JAAGSC010000031.1"/>
</dbReference>
<dbReference type="Gene3D" id="3.30.460.30">
    <property type="entry name" value="Glutamyl-tRNA reductase, N-terminal domain"/>
    <property type="match status" value="1"/>
</dbReference>
<evidence type="ECO:0000256" key="4">
    <source>
        <dbReference type="ARBA" id="ARBA00022857"/>
    </source>
</evidence>
<dbReference type="GO" id="GO:0019353">
    <property type="term" value="P:protoporphyrinogen IX biosynthetic process from glutamate"/>
    <property type="evidence" value="ECO:0007669"/>
    <property type="project" value="TreeGrafter"/>
</dbReference>
<comment type="catalytic activity">
    <reaction evidence="7 9 14">
        <text>(S)-4-amino-5-oxopentanoate + tRNA(Glu) + NADP(+) = L-glutamyl-tRNA(Glu) + NADPH + H(+)</text>
        <dbReference type="Rhea" id="RHEA:12344"/>
        <dbReference type="Rhea" id="RHEA-COMP:9663"/>
        <dbReference type="Rhea" id="RHEA-COMP:9680"/>
        <dbReference type="ChEBI" id="CHEBI:15378"/>
        <dbReference type="ChEBI" id="CHEBI:57501"/>
        <dbReference type="ChEBI" id="CHEBI:57783"/>
        <dbReference type="ChEBI" id="CHEBI:58349"/>
        <dbReference type="ChEBI" id="CHEBI:78442"/>
        <dbReference type="ChEBI" id="CHEBI:78520"/>
        <dbReference type="EC" id="1.2.1.70"/>
    </reaction>
</comment>
<keyword evidence="20" id="KW-1185">Reference proteome</keyword>
<evidence type="ECO:0000256" key="10">
    <source>
        <dbReference type="PIRSR" id="PIRSR000445-1"/>
    </source>
</evidence>
<reference evidence="19 20" key="1">
    <citation type="submission" date="2020-02" db="EMBL/GenBank/DDBJ databases">
        <authorList>
            <person name="Zhang X.-Y."/>
        </authorList>
    </citation>
    <scope>NUCLEOTIDE SEQUENCE [LARGE SCALE GENOMIC DNA]</scope>
    <source>
        <strain evidence="19 20">C33</strain>
    </source>
</reference>
<feature type="binding site" evidence="9 12">
    <location>
        <begin position="187"/>
        <end position="192"/>
    </location>
    <ligand>
        <name>NADP(+)</name>
        <dbReference type="ChEBI" id="CHEBI:58349"/>
    </ligand>
</feature>
<dbReference type="InterPro" id="IPR018214">
    <property type="entry name" value="GluRdtase_CS"/>
</dbReference>
<dbReference type="EMBL" id="JAAGSC010000031">
    <property type="protein sequence ID" value="NDY94589.1"/>
    <property type="molecule type" value="Genomic_DNA"/>
</dbReference>
<dbReference type="NCBIfam" id="TIGR01035">
    <property type="entry name" value="hemA"/>
    <property type="match status" value="1"/>
</dbReference>
<accession>A0A845VBA9</accession>
<dbReference type="InterPro" id="IPR015896">
    <property type="entry name" value="4pyrrol_synth_GluRdtase_dimer"/>
</dbReference>
<dbReference type="FunFam" id="3.40.50.720:FF:000031">
    <property type="entry name" value="Glutamyl-tRNA reductase"/>
    <property type="match status" value="1"/>
</dbReference>
<evidence type="ECO:0000256" key="5">
    <source>
        <dbReference type="ARBA" id="ARBA00023002"/>
    </source>
</evidence>
<keyword evidence="15" id="KW-0175">Coiled coil</keyword>